<name>A0A4Q9PZR9_9APHY</name>
<accession>A0A4Q9PZR9</accession>
<dbReference type="EMBL" id="ML145107">
    <property type="protein sequence ID" value="TBU60179.1"/>
    <property type="molecule type" value="Genomic_DNA"/>
</dbReference>
<organism evidence="2 3">
    <name type="scientific">Dichomitus squalens</name>
    <dbReference type="NCBI Taxonomy" id="114155"/>
    <lineage>
        <taxon>Eukaryota</taxon>
        <taxon>Fungi</taxon>
        <taxon>Dikarya</taxon>
        <taxon>Basidiomycota</taxon>
        <taxon>Agaricomycotina</taxon>
        <taxon>Agaricomycetes</taxon>
        <taxon>Polyporales</taxon>
        <taxon>Polyporaceae</taxon>
        <taxon>Dichomitus</taxon>
    </lineage>
</organism>
<proteinExistence type="predicted"/>
<feature type="compositionally biased region" description="Pro residues" evidence="1">
    <location>
        <begin position="62"/>
        <end position="76"/>
    </location>
</feature>
<gene>
    <name evidence="2" type="ORF">BD310DRAFT_815973</name>
</gene>
<sequence>MSLVDMFSPIPPRLLGGANTVCGHRLSHTHPKSVPPPVFYSPSAQSNFHKLRLLFLSHQKCPQPPPCTPPQAPEQPPEQQGPNSDQNNHEDDR</sequence>
<evidence type="ECO:0000256" key="1">
    <source>
        <dbReference type="SAM" id="MobiDB-lite"/>
    </source>
</evidence>
<dbReference type="Proteomes" id="UP000292082">
    <property type="component" value="Unassembled WGS sequence"/>
</dbReference>
<dbReference type="AlphaFoldDB" id="A0A4Q9PZR9"/>
<reference evidence="2 3" key="1">
    <citation type="submission" date="2019-01" db="EMBL/GenBank/DDBJ databases">
        <title>Draft genome sequences of three monokaryotic isolates of the white-rot basidiomycete fungus Dichomitus squalens.</title>
        <authorList>
            <consortium name="DOE Joint Genome Institute"/>
            <person name="Lopez S.C."/>
            <person name="Andreopoulos B."/>
            <person name="Pangilinan J."/>
            <person name="Lipzen A."/>
            <person name="Riley R."/>
            <person name="Ahrendt S."/>
            <person name="Ng V."/>
            <person name="Barry K."/>
            <person name="Daum C."/>
            <person name="Grigoriev I.V."/>
            <person name="Hilden K.S."/>
            <person name="Makela M.R."/>
            <person name="de Vries R.P."/>
        </authorList>
    </citation>
    <scope>NUCLEOTIDE SEQUENCE [LARGE SCALE GENOMIC DNA]</scope>
    <source>
        <strain evidence="2 3">CBS 464.89</strain>
    </source>
</reference>
<feature type="region of interest" description="Disordered" evidence="1">
    <location>
        <begin position="59"/>
        <end position="93"/>
    </location>
</feature>
<keyword evidence="3" id="KW-1185">Reference proteome</keyword>
<protein>
    <submittedName>
        <fullName evidence="2">Uncharacterized protein</fullName>
    </submittedName>
</protein>
<evidence type="ECO:0000313" key="3">
    <source>
        <dbReference type="Proteomes" id="UP000292082"/>
    </source>
</evidence>
<evidence type="ECO:0000313" key="2">
    <source>
        <dbReference type="EMBL" id="TBU60179.1"/>
    </source>
</evidence>